<sequence>MVKVTVQTEKHKRYYIILPTFLLSTFINFAFSKRLWKFIHNRTKEQTVEAIYRNASDIKFLLKMLSKELKYTSLSEPLVDICLKDGTYVKVTIT</sequence>
<organism evidence="2 3">
    <name type="scientific">Niallia alba</name>
    <dbReference type="NCBI Taxonomy" id="2729105"/>
    <lineage>
        <taxon>Bacteria</taxon>
        <taxon>Bacillati</taxon>
        <taxon>Bacillota</taxon>
        <taxon>Bacilli</taxon>
        <taxon>Bacillales</taxon>
        <taxon>Bacillaceae</taxon>
        <taxon>Niallia</taxon>
    </lineage>
</organism>
<dbReference type="Proteomes" id="UP000588491">
    <property type="component" value="Unassembled WGS sequence"/>
</dbReference>
<comment type="caution">
    <text evidence="2">The sequence shown here is derived from an EMBL/GenBank/DDBJ whole genome shotgun (WGS) entry which is preliminary data.</text>
</comment>
<dbReference type="RefSeq" id="WP_169189370.1">
    <property type="nucleotide sequence ID" value="NZ_JABBPK010000001.1"/>
</dbReference>
<dbReference type="EMBL" id="JABBPK010000001">
    <property type="protein sequence ID" value="NMO79659.1"/>
    <property type="molecule type" value="Genomic_DNA"/>
</dbReference>
<gene>
    <name evidence="2" type="ORF">HHU08_22275</name>
</gene>
<keyword evidence="1" id="KW-0472">Membrane</keyword>
<accession>A0A7Y0KDP1</accession>
<reference evidence="2 3" key="1">
    <citation type="submission" date="2020-04" db="EMBL/GenBank/DDBJ databases">
        <title>Bacillus sp. UniB3 isolated from commercial digestive syrup.</title>
        <authorList>
            <person name="Thorat V."/>
            <person name="Kirdat K."/>
            <person name="Tiwarekar B."/>
            <person name="Yadav A."/>
        </authorList>
    </citation>
    <scope>NUCLEOTIDE SEQUENCE [LARGE SCALE GENOMIC DNA]</scope>
    <source>
        <strain evidence="2 3">UniB3</strain>
    </source>
</reference>
<keyword evidence="1" id="KW-1133">Transmembrane helix</keyword>
<dbReference type="AlphaFoldDB" id="A0A7Y0KDP1"/>
<evidence type="ECO:0000313" key="2">
    <source>
        <dbReference type="EMBL" id="NMO79659.1"/>
    </source>
</evidence>
<keyword evidence="3" id="KW-1185">Reference proteome</keyword>
<keyword evidence="1" id="KW-0812">Transmembrane</keyword>
<feature type="transmembrane region" description="Helical" evidence="1">
    <location>
        <begin position="14"/>
        <end position="32"/>
    </location>
</feature>
<proteinExistence type="predicted"/>
<protein>
    <submittedName>
        <fullName evidence="2">Uncharacterized protein</fullName>
    </submittedName>
</protein>
<evidence type="ECO:0000313" key="3">
    <source>
        <dbReference type="Proteomes" id="UP000588491"/>
    </source>
</evidence>
<name>A0A7Y0KDP1_9BACI</name>
<evidence type="ECO:0000256" key="1">
    <source>
        <dbReference type="SAM" id="Phobius"/>
    </source>
</evidence>